<proteinExistence type="predicted"/>
<reference evidence="1" key="1">
    <citation type="submission" date="2020-06" db="EMBL/GenBank/DDBJ databases">
        <title>Unique genomic features of the anaerobic methanotrophic archaea.</title>
        <authorList>
            <person name="Chadwick G.L."/>
            <person name="Skennerton C.T."/>
            <person name="Laso-Perez R."/>
            <person name="Leu A.O."/>
            <person name="Speth D.R."/>
            <person name="Yu H."/>
            <person name="Morgan-Lang C."/>
            <person name="Hatzenpichler R."/>
            <person name="Goudeau D."/>
            <person name="Malmstrom R."/>
            <person name="Brazelton W.J."/>
            <person name="Woyke T."/>
            <person name="Hallam S.J."/>
            <person name="Tyson G.W."/>
            <person name="Wegener G."/>
            <person name="Boetius A."/>
            <person name="Orphan V."/>
        </authorList>
    </citation>
    <scope>NUCLEOTIDE SEQUENCE</scope>
</reference>
<evidence type="ECO:0000313" key="1">
    <source>
        <dbReference type="EMBL" id="QNO50730.1"/>
    </source>
</evidence>
<gene>
    <name evidence="1" type="ORF">EGEIMDOP_00015</name>
</gene>
<dbReference type="EMBL" id="MT631449">
    <property type="protein sequence ID" value="QNO50730.1"/>
    <property type="molecule type" value="Genomic_DNA"/>
</dbReference>
<organism evidence="1">
    <name type="scientific">Candidatus Methanophagaceae archaeon ANME-1 ERB6</name>
    <dbReference type="NCBI Taxonomy" id="2759912"/>
    <lineage>
        <taxon>Archaea</taxon>
        <taxon>Methanobacteriati</taxon>
        <taxon>Methanobacteriota</taxon>
        <taxon>Stenosarchaea group</taxon>
        <taxon>Methanomicrobia</taxon>
        <taxon>Candidatus Methanophagales</taxon>
        <taxon>Candidatus Methanophagaceae</taxon>
    </lineage>
</organism>
<sequence length="119" mass="14166">MKNIIRVRELSEREIEKWDKRKGFRDFRPVECADCGFKGTFPRRLFLVEGIKDESDRGILRLNMKQNHGIEYCFFRTDGKREFIETAFCPECNSNNVVFDITHDALIKALRKINKDLFM</sequence>
<accession>A0A7G9YRU6</accession>
<name>A0A7G9YRU6_9EURY</name>
<protein>
    <submittedName>
        <fullName evidence="1">Uncharacterized protein</fullName>
    </submittedName>
</protein>
<dbReference type="AlphaFoldDB" id="A0A7G9YRU6"/>